<gene>
    <name evidence="1" type="ORF">G4B88_018621</name>
</gene>
<protein>
    <submittedName>
        <fullName evidence="1">Uncharacterized protein</fullName>
    </submittedName>
</protein>
<dbReference type="PANTHER" id="PTHR36765">
    <property type="entry name" value="EXPRESSED PROTEIN"/>
    <property type="match status" value="1"/>
</dbReference>
<dbReference type="Proteomes" id="UP000583929">
    <property type="component" value="Unassembled WGS sequence"/>
</dbReference>
<evidence type="ECO:0000313" key="1">
    <source>
        <dbReference type="EMBL" id="KAF4394471.1"/>
    </source>
</evidence>
<dbReference type="AlphaFoldDB" id="A0A7J6HHN4"/>
<keyword evidence="2" id="KW-1185">Reference proteome</keyword>
<organism evidence="1 2">
    <name type="scientific">Cannabis sativa</name>
    <name type="common">Hemp</name>
    <name type="synonym">Marijuana</name>
    <dbReference type="NCBI Taxonomy" id="3483"/>
    <lineage>
        <taxon>Eukaryota</taxon>
        <taxon>Viridiplantae</taxon>
        <taxon>Streptophyta</taxon>
        <taxon>Embryophyta</taxon>
        <taxon>Tracheophyta</taxon>
        <taxon>Spermatophyta</taxon>
        <taxon>Magnoliopsida</taxon>
        <taxon>eudicotyledons</taxon>
        <taxon>Gunneridae</taxon>
        <taxon>Pentapetalae</taxon>
        <taxon>rosids</taxon>
        <taxon>fabids</taxon>
        <taxon>Rosales</taxon>
        <taxon>Cannabaceae</taxon>
        <taxon>Cannabis</taxon>
    </lineage>
</organism>
<dbReference type="GO" id="GO:0005509">
    <property type="term" value="F:calcium ion binding"/>
    <property type="evidence" value="ECO:0007669"/>
    <property type="project" value="InterPro"/>
</dbReference>
<dbReference type="EMBL" id="JAATIQ010000045">
    <property type="protein sequence ID" value="KAF4394471.1"/>
    <property type="molecule type" value="Genomic_DNA"/>
</dbReference>
<comment type="caution">
    <text evidence="1">The sequence shown here is derived from an EMBL/GenBank/DDBJ whole genome shotgun (WGS) entry which is preliminary data.</text>
</comment>
<accession>A0A7J6HHN4</accession>
<dbReference type="SUPFAM" id="SSF47874">
    <property type="entry name" value="Annexin"/>
    <property type="match status" value="1"/>
</dbReference>
<reference evidence="1 2" key="1">
    <citation type="journal article" date="2020" name="bioRxiv">
        <title>Sequence and annotation of 42 cannabis genomes reveals extensive copy number variation in cannabinoid synthesis and pathogen resistance genes.</title>
        <authorList>
            <person name="Mckernan K.J."/>
            <person name="Helbert Y."/>
            <person name="Kane L.T."/>
            <person name="Ebling H."/>
            <person name="Zhang L."/>
            <person name="Liu B."/>
            <person name="Eaton Z."/>
            <person name="Mclaughlin S."/>
            <person name="Kingan S."/>
            <person name="Baybayan P."/>
            <person name="Concepcion G."/>
            <person name="Jordan M."/>
            <person name="Riva A."/>
            <person name="Barbazuk W."/>
            <person name="Harkins T."/>
        </authorList>
    </citation>
    <scope>NUCLEOTIDE SEQUENCE [LARGE SCALE GENOMIC DNA]</scope>
    <source>
        <strain evidence="2">cv. Jamaican Lion 4</strain>
        <tissue evidence="1">Leaf</tissue>
    </source>
</reference>
<name>A0A7J6HHN4_CANSA</name>
<dbReference type="PANTHER" id="PTHR36765:SF1">
    <property type="entry name" value="EXPRESSED PROTEIN"/>
    <property type="match status" value="1"/>
</dbReference>
<dbReference type="InterPro" id="IPR037104">
    <property type="entry name" value="Annexin_sf"/>
</dbReference>
<sequence>MGDPSDSSSGEEDGDVAWRAAIDSVATTTSTYVSSIINGSSDMAAKQRLTSADDGNDCRNQKLKHYQIKTHISNKGNKGLINFLHQMLMLHCSNKWKLASFGGLRMANLFSCTFHCLISQKAIILWTYDPCERDAKLAREALENSKKSVEHLKMILLVAVVSSFRYDRDEVDSAIANLEASRLHEAIKIKQLDDDHMKNRYLPNKKEKLNNLTCKQLRSLEAVDA</sequence>
<dbReference type="GO" id="GO:0005544">
    <property type="term" value="F:calcium-dependent phospholipid binding"/>
    <property type="evidence" value="ECO:0007669"/>
    <property type="project" value="InterPro"/>
</dbReference>
<proteinExistence type="predicted"/>
<evidence type="ECO:0000313" key="2">
    <source>
        <dbReference type="Proteomes" id="UP000583929"/>
    </source>
</evidence>